<sequence>MSHGAARCYSAKVKDELKKIIIEEGEDMGSQLPIVIARGMTGEFRGFDPKKRNEYIYEVVAGQHIVTAKKEINKETVVGKDTCMCAVYMGVTEKEKMDLALHNATLQAVPYNVLDVDEKKHRVLKHLVRMGSEVVKAFLDVARTMENDDRGSVEKKLHHLRGLLGNHNLTTTDFLDNLQFVKDGVCGFAELRQKLELAVRMKTLRTSFASIANEDEDVIVRAYSECVSNDALRPFLKMKQAESSKEWNNYVQVCLECHGTKLIQTSEKMELKSIPETPMEVKEGSIHRPFCAAILSIQVIHVNRCLLGILNHQGRNGGEKGIPIAFVTDSLCEAAKTELALQEHNLKTQSAVLSKARSKGPLFVQAHRYCVIGSSSEVPLSTSIVSLKELLDSFGKPNQWILSNVEHLKDLDVSKSMKILSPVDLDVTLEEEMEKCTSNVQEDPLKNPEQGEHNSSGNDNFELETESPVGDKIFEEYLKNEDTNIFGHEYIDLWTSSLLSFPGINMETIEHTVVADECGPGRTYSDRDLSSDD</sequence>
<reference evidence="2" key="1">
    <citation type="submission" date="2020-11" db="EMBL/GenBank/DDBJ databases">
        <authorList>
            <person name="Tran Van P."/>
        </authorList>
    </citation>
    <scope>NUCLEOTIDE SEQUENCE</scope>
</reference>
<keyword evidence="3" id="KW-1185">Reference proteome</keyword>
<dbReference type="EMBL" id="CAJPEV010002183">
    <property type="protein sequence ID" value="CAG0896030.1"/>
    <property type="molecule type" value="Genomic_DNA"/>
</dbReference>
<name>A0A7R9A6Y5_9CRUS</name>
<organism evidence="2">
    <name type="scientific">Darwinula stevensoni</name>
    <dbReference type="NCBI Taxonomy" id="69355"/>
    <lineage>
        <taxon>Eukaryota</taxon>
        <taxon>Metazoa</taxon>
        <taxon>Ecdysozoa</taxon>
        <taxon>Arthropoda</taxon>
        <taxon>Crustacea</taxon>
        <taxon>Oligostraca</taxon>
        <taxon>Ostracoda</taxon>
        <taxon>Podocopa</taxon>
        <taxon>Podocopida</taxon>
        <taxon>Darwinulocopina</taxon>
        <taxon>Darwinuloidea</taxon>
        <taxon>Darwinulidae</taxon>
        <taxon>Darwinula</taxon>
    </lineage>
</organism>
<feature type="region of interest" description="Disordered" evidence="1">
    <location>
        <begin position="434"/>
        <end position="464"/>
    </location>
</feature>
<dbReference type="Proteomes" id="UP000677054">
    <property type="component" value="Unassembled WGS sequence"/>
</dbReference>
<dbReference type="EMBL" id="LR901700">
    <property type="protein sequence ID" value="CAD7249222.1"/>
    <property type="molecule type" value="Genomic_DNA"/>
</dbReference>
<accession>A0A7R9A6Y5</accession>
<dbReference type="AlphaFoldDB" id="A0A7R9A6Y5"/>
<evidence type="ECO:0000313" key="2">
    <source>
        <dbReference type="EMBL" id="CAD7249222.1"/>
    </source>
</evidence>
<evidence type="ECO:0000313" key="3">
    <source>
        <dbReference type="Proteomes" id="UP000677054"/>
    </source>
</evidence>
<protein>
    <submittedName>
        <fullName evidence="2">Uncharacterized protein</fullName>
    </submittedName>
</protein>
<feature type="compositionally biased region" description="Basic and acidic residues" evidence="1">
    <location>
        <begin position="443"/>
        <end position="452"/>
    </location>
</feature>
<gene>
    <name evidence="2" type="ORF">DSTB1V02_LOCUS9021</name>
</gene>
<evidence type="ECO:0000256" key="1">
    <source>
        <dbReference type="SAM" id="MobiDB-lite"/>
    </source>
</evidence>
<proteinExistence type="predicted"/>